<accession>W0A953</accession>
<dbReference type="STRING" id="1123269.NX02_09425"/>
<organism evidence="2 3">
    <name type="scientific">Sphingomonas sanxanigenens DSM 19645 = NX02</name>
    <dbReference type="NCBI Taxonomy" id="1123269"/>
    <lineage>
        <taxon>Bacteria</taxon>
        <taxon>Pseudomonadati</taxon>
        <taxon>Pseudomonadota</taxon>
        <taxon>Alphaproteobacteria</taxon>
        <taxon>Sphingomonadales</taxon>
        <taxon>Sphingomonadaceae</taxon>
        <taxon>Sphingomonas</taxon>
    </lineage>
</organism>
<dbReference type="RefSeq" id="WP_025291854.1">
    <property type="nucleotide sequence ID" value="NZ_CP006644.1"/>
</dbReference>
<evidence type="ECO:0000313" key="2">
    <source>
        <dbReference type="EMBL" id="AHE53606.1"/>
    </source>
</evidence>
<keyword evidence="3" id="KW-1185">Reference proteome</keyword>
<dbReference type="OrthoDB" id="9939092at2"/>
<dbReference type="EMBL" id="CP006644">
    <property type="protein sequence ID" value="AHE53606.1"/>
    <property type="molecule type" value="Genomic_DNA"/>
</dbReference>
<protein>
    <submittedName>
        <fullName evidence="2">Uncharacterized protein</fullName>
    </submittedName>
</protein>
<feature type="region of interest" description="Disordered" evidence="1">
    <location>
        <begin position="1"/>
        <end position="31"/>
    </location>
</feature>
<dbReference type="Proteomes" id="UP000018851">
    <property type="component" value="Chromosome"/>
</dbReference>
<name>W0A953_9SPHN</name>
<proteinExistence type="predicted"/>
<sequence length="81" mass="9099">MGEVFPLHGGTPAAQGQDRRPEASTGRGSRLAEQYADFTAGLKRELAEIQDAKIRQWAIYDMRAVLESDKKVRGERAARRR</sequence>
<dbReference type="KEGG" id="ssan:NX02_09425"/>
<dbReference type="HOGENOM" id="CLU_2572095_0_0_5"/>
<evidence type="ECO:0000313" key="3">
    <source>
        <dbReference type="Proteomes" id="UP000018851"/>
    </source>
</evidence>
<gene>
    <name evidence="2" type="ORF">NX02_09425</name>
</gene>
<evidence type="ECO:0000256" key="1">
    <source>
        <dbReference type="SAM" id="MobiDB-lite"/>
    </source>
</evidence>
<reference evidence="2 3" key="1">
    <citation type="submission" date="2013-07" db="EMBL/GenBank/DDBJ databases">
        <title>Completed genome of Sphingomonas sanxanigenens NX02.</title>
        <authorList>
            <person name="Ma T."/>
            <person name="Huang H."/>
            <person name="Wu M."/>
            <person name="Li X."/>
            <person name="Li G."/>
        </authorList>
    </citation>
    <scope>NUCLEOTIDE SEQUENCE [LARGE SCALE GENOMIC DNA]</scope>
    <source>
        <strain evidence="2 3">NX02</strain>
    </source>
</reference>
<dbReference type="AlphaFoldDB" id="W0A953"/>